<feature type="region of interest" description="Disordered" evidence="1">
    <location>
        <begin position="1"/>
        <end position="26"/>
    </location>
</feature>
<keyword evidence="3" id="KW-1185">Reference proteome</keyword>
<protein>
    <submittedName>
        <fullName evidence="2">Uncharacterized protein</fullName>
    </submittedName>
</protein>
<evidence type="ECO:0000313" key="2">
    <source>
        <dbReference type="EMBL" id="OWA52918.1"/>
    </source>
</evidence>
<proteinExistence type="predicted"/>
<dbReference type="AlphaFoldDB" id="A0A9X6NH39"/>
<feature type="compositionally biased region" description="Basic and acidic residues" evidence="1">
    <location>
        <begin position="1"/>
        <end position="10"/>
    </location>
</feature>
<dbReference type="OrthoDB" id="442087at2759"/>
<dbReference type="EMBL" id="MTYJ01000292">
    <property type="protein sequence ID" value="OWA52918.1"/>
    <property type="molecule type" value="Genomic_DNA"/>
</dbReference>
<gene>
    <name evidence="2" type="ORF">BV898_17360</name>
</gene>
<dbReference type="Proteomes" id="UP000192578">
    <property type="component" value="Unassembled WGS sequence"/>
</dbReference>
<evidence type="ECO:0000313" key="3">
    <source>
        <dbReference type="Proteomes" id="UP000192578"/>
    </source>
</evidence>
<comment type="caution">
    <text evidence="2">The sequence shown here is derived from an EMBL/GenBank/DDBJ whole genome shotgun (WGS) entry which is preliminary data.</text>
</comment>
<name>A0A9X6NH39_HYPEX</name>
<organism evidence="2 3">
    <name type="scientific">Hypsibius exemplaris</name>
    <name type="common">Freshwater tardigrade</name>
    <dbReference type="NCBI Taxonomy" id="2072580"/>
    <lineage>
        <taxon>Eukaryota</taxon>
        <taxon>Metazoa</taxon>
        <taxon>Ecdysozoa</taxon>
        <taxon>Tardigrada</taxon>
        <taxon>Eutardigrada</taxon>
        <taxon>Parachela</taxon>
        <taxon>Hypsibioidea</taxon>
        <taxon>Hypsibiidae</taxon>
        <taxon>Hypsibius</taxon>
    </lineage>
</organism>
<accession>A0A9X6NH39</accession>
<evidence type="ECO:0000256" key="1">
    <source>
        <dbReference type="SAM" id="MobiDB-lite"/>
    </source>
</evidence>
<sequence length="173" mass="19716">MTHSNKEPAAVKRKGKTKNSAVSGPTSISFPFRYTTTEEGHHLSQAVQSPDQVLISHKDYSDEQLQAVLWVKKYTNISSSLHGDEFLLRGGLEEQYQKLALVRIPIKQGSCSPSKYPHQYLISNLDVRFYLKDDIHTKLTKKESAADHRDCVEEHLHQRTSKGNVCARTRLQR</sequence>
<reference evidence="3" key="1">
    <citation type="submission" date="2017-01" db="EMBL/GenBank/DDBJ databases">
        <title>Comparative genomics of anhydrobiosis in the tardigrade Hypsibius dujardini.</title>
        <authorList>
            <person name="Yoshida Y."/>
            <person name="Koutsovoulos G."/>
            <person name="Laetsch D."/>
            <person name="Stevens L."/>
            <person name="Kumar S."/>
            <person name="Horikawa D."/>
            <person name="Ishino K."/>
            <person name="Komine S."/>
            <person name="Tomita M."/>
            <person name="Blaxter M."/>
            <person name="Arakawa K."/>
        </authorList>
    </citation>
    <scope>NUCLEOTIDE SEQUENCE [LARGE SCALE GENOMIC DNA]</scope>
    <source>
        <strain evidence="3">Z151</strain>
    </source>
</reference>